<keyword evidence="7" id="KW-1185">Reference proteome</keyword>
<dbReference type="RefSeq" id="WP_338402168.1">
    <property type="nucleotide sequence ID" value="NZ_BAAAPG010000001.1"/>
</dbReference>
<accession>A0A7W9FB60</accession>
<protein>
    <submittedName>
        <fullName evidence="6">CDGSH-type Zn-finger protein</fullName>
    </submittedName>
</protein>
<evidence type="ECO:0000313" key="7">
    <source>
        <dbReference type="Proteomes" id="UP000517712"/>
    </source>
</evidence>
<proteinExistence type="predicted"/>
<evidence type="ECO:0000256" key="3">
    <source>
        <dbReference type="ARBA" id="ARBA00023004"/>
    </source>
</evidence>
<dbReference type="Gene3D" id="3.40.5.90">
    <property type="entry name" value="CDGSH iron-sulfur domain, mitoNEET-type"/>
    <property type="match status" value="1"/>
</dbReference>
<feature type="domain" description="Iron-binding zinc finger CDGSH type" evidence="5">
    <location>
        <begin position="14"/>
        <end position="58"/>
    </location>
</feature>
<keyword evidence="1" id="KW-0001">2Fe-2S</keyword>
<dbReference type="InterPro" id="IPR018967">
    <property type="entry name" value="FeS-contain_CDGSH-typ"/>
</dbReference>
<evidence type="ECO:0000256" key="2">
    <source>
        <dbReference type="ARBA" id="ARBA00022723"/>
    </source>
</evidence>
<reference evidence="6 7" key="1">
    <citation type="submission" date="2020-08" db="EMBL/GenBank/DDBJ databases">
        <title>Sequencing the genomes of 1000 actinobacteria strains.</title>
        <authorList>
            <person name="Klenk H.-P."/>
        </authorList>
    </citation>
    <scope>NUCLEOTIDE SEQUENCE [LARGE SCALE GENOMIC DNA]</scope>
    <source>
        <strain evidence="6 7">DSM 24823</strain>
    </source>
</reference>
<dbReference type="AlphaFoldDB" id="A0A7W9FB60"/>
<dbReference type="InterPro" id="IPR042216">
    <property type="entry name" value="MitoNEET_CISD"/>
</dbReference>
<keyword evidence="4" id="KW-0411">Iron-sulfur</keyword>
<dbReference type="EMBL" id="JACHMU010000001">
    <property type="protein sequence ID" value="MBB5742825.1"/>
    <property type="molecule type" value="Genomic_DNA"/>
</dbReference>
<evidence type="ECO:0000313" key="6">
    <source>
        <dbReference type="EMBL" id="MBB5742825.1"/>
    </source>
</evidence>
<comment type="caution">
    <text evidence="6">The sequence shown here is derived from an EMBL/GenBank/DDBJ whole genome shotgun (WGS) entry which is preliminary data.</text>
</comment>
<organism evidence="6 7">
    <name type="scientific">Microbacterium ginsengiterrae</name>
    <dbReference type="NCBI Taxonomy" id="546115"/>
    <lineage>
        <taxon>Bacteria</taxon>
        <taxon>Bacillati</taxon>
        <taxon>Actinomycetota</taxon>
        <taxon>Actinomycetes</taxon>
        <taxon>Micrococcales</taxon>
        <taxon>Microbacteriaceae</taxon>
        <taxon>Microbacterium</taxon>
    </lineage>
</organism>
<evidence type="ECO:0000256" key="1">
    <source>
        <dbReference type="ARBA" id="ARBA00022714"/>
    </source>
</evidence>
<dbReference type="GO" id="GO:0046872">
    <property type="term" value="F:metal ion binding"/>
    <property type="evidence" value="ECO:0007669"/>
    <property type="project" value="UniProtKB-KW"/>
</dbReference>
<sequence>MTITPCANGPLLVRGDMEILDEDGNPVPRTRRTVALCRCGVSTIKPYCDGTHKAIDFRTE</sequence>
<keyword evidence="2" id="KW-0479">Metal-binding</keyword>
<dbReference type="SMART" id="SM00704">
    <property type="entry name" value="ZnF_CDGSH"/>
    <property type="match status" value="1"/>
</dbReference>
<dbReference type="Pfam" id="PF09360">
    <property type="entry name" value="zf-CDGSH"/>
    <property type="match status" value="1"/>
</dbReference>
<dbReference type="Proteomes" id="UP000517712">
    <property type="component" value="Unassembled WGS sequence"/>
</dbReference>
<dbReference type="GO" id="GO:0051537">
    <property type="term" value="F:2 iron, 2 sulfur cluster binding"/>
    <property type="evidence" value="ECO:0007669"/>
    <property type="project" value="UniProtKB-KW"/>
</dbReference>
<evidence type="ECO:0000259" key="5">
    <source>
        <dbReference type="SMART" id="SM00704"/>
    </source>
</evidence>
<name>A0A7W9FB60_9MICO</name>
<gene>
    <name evidence="6" type="ORF">HD600_001322</name>
</gene>
<dbReference type="GO" id="GO:0005737">
    <property type="term" value="C:cytoplasm"/>
    <property type="evidence" value="ECO:0007669"/>
    <property type="project" value="UniProtKB-ARBA"/>
</dbReference>
<keyword evidence="3" id="KW-0408">Iron</keyword>
<evidence type="ECO:0000256" key="4">
    <source>
        <dbReference type="ARBA" id="ARBA00023014"/>
    </source>
</evidence>